<evidence type="ECO:0000313" key="4">
    <source>
        <dbReference type="Proteomes" id="UP000249757"/>
    </source>
</evidence>
<gene>
    <name evidence="2" type="ORF">Ptr86124_011382</name>
    <name evidence="1" type="ORF">PtrM4_052300</name>
</gene>
<reference evidence="2" key="2">
    <citation type="submission" date="2021-05" db="EMBL/GenBank/DDBJ databases">
        <authorList>
            <person name="Moolhuijzen P.M."/>
            <person name="Moffat C.S."/>
        </authorList>
    </citation>
    <scope>NUCLEOTIDE SEQUENCE</scope>
    <source>
        <strain evidence="2">86-124</strain>
    </source>
</reference>
<dbReference type="EMBL" id="NRDI02000019">
    <property type="protein sequence ID" value="KAI1509796.1"/>
    <property type="molecule type" value="Genomic_DNA"/>
</dbReference>
<sequence length="46" mass="5245">MFLKYLPQFYKLILTRVVGEVVVALECDLEAIHCISGGMETLSNNW</sequence>
<protein>
    <submittedName>
        <fullName evidence="1">Uncharacterized protein</fullName>
    </submittedName>
</protein>
<name>A0A5M9KY00_9PLEO</name>
<keyword evidence="4" id="KW-1185">Reference proteome</keyword>
<evidence type="ECO:0000313" key="1">
    <source>
        <dbReference type="EMBL" id="KAF7565796.1"/>
    </source>
</evidence>
<dbReference type="Proteomes" id="UP000249757">
    <property type="component" value="Unassembled WGS sequence"/>
</dbReference>
<reference evidence="4" key="4">
    <citation type="journal article" date="2022" name="Microb. Genom.">
        <title>A global pangenome for the wheat fungal pathogen Pyrenophora tritici-repentis and prediction of effector protein structural homology.</title>
        <authorList>
            <person name="Moolhuijzen P.M."/>
            <person name="See P.T."/>
            <person name="Shi G."/>
            <person name="Powell H.R."/>
            <person name="Cockram J."/>
            <person name="Jorgensen L.N."/>
            <person name="Benslimane H."/>
            <person name="Strelkov S.E."/>
            <person name="Turner J."/>
            <person name="Liu Z."/>
            <person name="Moffat C.S."/>
        </authorList>
    </citation>
    <scope>NUCLEOTIDE SEQUENCE [LARGE SCALE GENOMIC DNA]</scope>
</reference>
<organism evidence="1 3">
    <name type="scientific">Pyrenophora tritici-repentis</name>
    <dbReference type="NCBI Taxonomy" id="45151"/>
    <lineage>
        <taxon>Eukaryota</taxon>
        <taxon>Fungi</taxon>
        <taxon>Dikarya</taxon>
        <taxon>Ascomycota</taxon>
        <taxon>Pezizomycotina</taxon>
        <taxon>Dothideomycetes</taxon>
        <taxon>Pleosporomycetidae</taxon>
        <taxon>Pleosporales</taxon>
        <taxon>Pleosporineae</taxon>
        <taxon>Pleosporaceae</taxon>
        <taxon>Pyrenophora</taxon>
    </lineage>
</organism>
<proteinExistence type="predicted"/>
<accession>A0A5M9KY00</accession>
<reference evidence="1" key="1">
    <citation type="journal article" date="2018" name="BMC Genomics">
        <title>Comparative genomics of the wheat fungal pathogen Pyrenophora tritici-repentis reveals chromosomal variations and genome plasticity.</title>
        <authorList>
            <person name="Moolhuijzen P."/>
            <person name="See P.T."/>
            <person name="Hane J.K."/>
            <person name="Shi G."/>
            <person name="Liu Z."/>
            <person name="Oliver R.P."/>
            <person name="Moffat C.S."/>
        </authorList>
    </citation>
    <scope>NUCLEOTIDE SEQUENCE [LARGE SCALE GENOMIC DNA]</scope>
    <source>
        <strain evidence="1">M4</strain>
    </source>
</reference>
<evidence type="ECO:0000313" key="2">
    <source>
        <dbReference type="EMBL" id="KAI1509796.1"/>
    </source>
</evidence>
<evidence type="ECO:0000313" key="3">
    <source>
        <dbReference type="Proteomes" id="UP000245464"/>
    </source>
</evidence>
<comment type="caution">
    <text evidence="1">The sequence shown here is derived from an EMBL/GenBank/DDBJ whole genome shotgun (WGS) entry which is preliminary data.</text>
</comment>
<reference evidence="2" key="3">
    <citation type="journal article" date="2022" name="bioRxiv">
        <title>A global pangenome for the wheat fungal pathogen Pyrenophora tritici-repentis and prediction of effector protein structural homology.</title>
        <authorList>
            <person name="Moolhuijzen P."/>
            <person name="See P.T."/>
            <person name="Shi G."/>
            <person name="Powell H.R."/>
            <person name="Cockram J."/>
            <person name="Jorgensen L.N."/>
            <person name="Benslimane H."/>
            <person name="Strelkov S.E."/>
            <person name="Turner J."/>
            <person name="Liu Z."/>
            <person name="Moffat C.S."/>
        </authorList>
    </citation>
    <scope>NUCLEOTIDE SEQUENCE</scope>
    <source>
        <strain evidence="2">86-124</strain>
    </source>
</reference>
<dbReference type="AlphaFoldDB" id="A0A5M9KY00"/>
<dbReference type="Proteomes" id="UP000245464">
    <property type="component" value="Chromosome 10"/>
</dbReference>
<dbReference type="EMBL" id="NQIK02000010">
    <property type="protein sequence ID" value="KAF7565796.1"/>
    <property type="molecule type" value="Genomic_DNA"/>
</dbReference>